<evidence type="ECO:0000313" key="2">
    <source>
        <dbReference type="EMBL" id="KAA6370764.1"/>
    </source>
</evidence>
<organism evidence="2 3">
    <name type="scientific">Streblomastix strix</name>
    <dbReference type="NCBI Taxonomy" id="222440"/>
    <lineage>
        <taxon>Eukaryota</taxon>
        <taxon>Metamonada</taxon>
        <taxon>Preaxostyla</taxon>
        <taxon>Oxymonadida</taxon>
        <taxon>Streblomastigidae</taxon>
        <taxon>Streblomastix</taxon>
    </lineage>
</organism>
<evidence type="ECO:0000313" key="3">
    <source>
        <dbReference type="Proteomes" id="UP000324800"/>
    </source>
</evidence>
<accession>A0A5J4UKM1</accession>
<proteinExistence type="predicted"/>
<feature type="coiled-coil region" evidence="1">
    <location>
        <begin position="30"/>
        <end position="57"/>
    </location>
</feature>
<comment type="caution">
    <text evidence="2">The sequence shown here is derived from an EMBL/GenBank/DDBJ whole genome shotgun (WGS) entry which is preliminary data.</text>
</comment>
<gene>
    <name evidence="2" type="ORF">EZS28_033709</name>
</gene>
<dbReference type="Proteomes" id="UP000324800">
    <property type="component" value="Unassembled WGS sequence"/>
</dbReference>
<protein>
    <submittedName>
        <fullName evidence="2">Uncharacterized protein</fullName>
    </submittedName>
</protein>
<reference evidence="2 3" key="1">
    <citation type="submission" date="2019-03" db="EMBL/GenBank/DDBJ databases">
        <title>Single cell metagenomics reveals metabolic interactions within the superorganism composed of flagellate Streblomastix strix and complex community of Bacteroidetes bacteria on its surface.</title>
        <authorList>
            <person name="Treitli S.C."/>
            <person name="Kolisko M."/>
            <person name="Husnik F."/>
            <person name="Keeling P."/>
            <person name="Hampl V."/>
        </authorList>
    </citation>
    <scope>NUCLEOTIDE SEQUENCE [LARGE SCALE GENOMIC DNA]</scope>
    <source>
        <strain evidence="2">ST1C</strain>
    </source>
</reference>
<sequence>MPKIIHPFTTVNSSKEQIAAAAQSMIEIERVAHQQKLQELERSRENEQIQRLKKQRLWQNRVRLGSQYIDEEDAFRSLFSEGVRAQQEDDYEDSQDEIDQYEGSEFNKMHQLEIKGGRRRSELLRFGFAMLSEELVDDYVVVLNCAFFWADFTLSPDPLLRQSKPVKTSSSSFEVLTLVTDSSTIIDKDVLDLLLMKVSSQVGEAEFGVQKLGEIEGIIYGPGDEDEEFKSFGLYDLTPYYMTQ</sequence>
<dbReference type="AlphaFoldDB" id="A0A5J4UKM1"/>
<evidence type="ECO:0000256" key="1">
    <source>
        <dbReference type="SAM" id="Coils"/>
    </source>
</evidence>
<name>A0A5J4UKM1_9EUKA</name>
<keyword evidence="1" id="KW-0175">Coiled coil</keyword>
<dbReference type="EMBL" id="SNRW01015085">
    <property type="protein sequence ID" value="KAA6370764.1"/>
    <property type="molecule type" value="Genomic_DNA"/>
</dbReference>